<dbReference type="AlphaFoldDB" id="A0A7Y9K150"/>
<gene>
    <name evidence="2" type="ORF">BKA21_003544</name>
</gene>
<accession>A0A7Y9K150</accession>
<evidence type="ECO:0000256" key="1">
    <source>
        <dbReference type="SAM" id="MobiDB-lite"/>
    </source>
</evidence>
<organism evidence="2 3">
    <name type="scientific">Cellulomonas oligotrophica</name>
    <dbReference type="NCBI Taxonomy" id="931536"/>
    <lineage>
        <taxon>Bacteria</taxon>
        <taxon>Bacillati</taxon>
        <taxon>Actinomycetota</taxon>
        <taxon>Actinomycetes</taxon>
        <taxon>Micrococcales</taxon>
        <taxon>Cellulomonadaceae</taxon>
        <taxon>Cellulomonas</taxon>
    </lineage>
</organism>
<evidence type="ECO:0000313" key="2">
    <source>
        <dbReference type="EMBL" id="NYD87995.1"/>
    </source>
</evidence>
<dbReference type="EMBL" id="JACCBK010000001">
    <property type="protein sequence ID" value="NYD87995.1"/>
    <property type="molecule type" value="Genomic_DNA"/>
</dbReference>
<evidence type="ECO:0000313" key="3">
    <source>
        <dbReference type="Proteomes" id="UP000577956"/>
    </source>
</evidence>
<proteinExistence type="predicted"/>
<name>A0A7Y9K150_9CELL</name>
<sequence length="38" mass="4183">MPDHDNAAAHQADGKRFTVQDHAVDRPVPVLAAMDRKT</sequence>
<feature type="compositionally biased region" description="Basic and acidic residues" evidence="1">
    <location>
        <begin position="1"/>
        <end position="25"/>
    </location>
</feature>
<dbReference type="Proteomes" id="UP000577956">
    <property type="component" value="Unassembled WGS sequence"/>
</dbReference>
<feature type="region of interest" description="Disordered" evidence="1">
    <location>
        <begin position="1"/>
        <end position="38"/>
    </location>
</feature>
<reference evidence="2 3" key="1">
    <citation type="submission" date="2020-07" db="EMBL/GenBank/DDBJ databases">
        <title>Sequencing the genomes of 1000 actinobacteria strains.</title>
        <authorList>
            <person name="Klenk H.-P."/>
        </authorList>
    </citation>
    <scope>NUCLEOTIDE SEQUENCE [LARGE SCALE GENOMIC DNA]</scope>
    <source>
        <strain evidence="2 3">DSM 24482</strain>
    </source>
</reference>
<comment type="caution">
    <text evidence="2">The sequence shown here is derived from an EMBL/GenBank/DDBJ whole genome shotgun (WGS) entry which is preliminary data.</text>
</comment>
<protein>
    <submittedName>
        <fullName evidence="2">Uncharacterized protein</fullName>
    </submittedName>
</protein>